<dbReference type="RefSeq" id="WP_037576653.1">
    <property type="nucleotide sequence ID" value="NZ_CP046028.1"/>
</dbReference>
<dbReference type="AlphaFoldDB" id="A0AAE5W8G4"/>
<dbReference type="Proteomes" id="UP001240157">
    <property type="component" value="Unassembled WGS sequence"/>
</dbReference>
<reference evidence="11 18" key="3">
    <citation type="submission" date="2023-08" db="EMBL/GenBank/DDBJ databases">
        <title>Whole genome sequencing of Staphylococcus chromogenes NNSch 2386.</title>
        <authorList>
            <person name="Kropotov V.S."/>
            <person name="Boriskina E.V."/>
            <person name="Gordinskaya N.A."/>
            <person name="Shkurkina I.S."/>
            <person name="Kryazhev D.V."/>
            <person name="Alekseeva A.E."/>
            <person name="Makhova M.A."/>
        </authorList>
    </citation>
    <scope>NUCLEOTIDE SEQUENCE [LARGE SCALE GENOMIC DNA]</scope>
    <source>
        <strain evidence="11 18">NNSch 2386</strain>
    </source>
</reference>
<keyword evidence="5 12" id="KW-0436">Ligase</keyword>
<gene>
    <name evidence="13" type="ORF">BU638_06595</name>
    <name evidence="12" type="ORF">BU653_08085</name>
    <name evidence="14" type="ORF">BU676_10600</name>
    <name evidence="11" type="ORF">RCF65_06305</name>
</gene>
<dbReference type="EMBL" id="PZCM01000006">
    <property type="protein sequence ID" value="PTG27322.1"/>
    <property type="molecule type" value="Genomic_DNA"/>
</dbReference>
<evidence type="ECO:0000313" key="16">
    <source>
        <dbReference type="Proteomes" id="UP000242144"/>
    </source>
</evidence>
<keyword evidence="6" id="KW-0547">Nucleotide-binding</keyword>
<keyword evidence="15" id="KW-1185">Reference proteome</keyword>
<evidence type="ECO:0000313" key="18">
    <source>
        <dbReference type="Proteomes" id="UP001240157"/>
    </source>
</evidence>
<reference evidence="15 16" key="1">
    <citation type="journal article" date="2016" name="Front. Microbiol.">
        <title>Comprehensive Phylogenetic Analysis of Bovine Non-aureus Staphylococci Species Based on Whole-Genome Sequencing.</title>
        <authorList>
            <person name="Naushad S."/>
            <person name="Barkema H.W."/>
            <person name="Luby C."/>
            <person name="Condas L.A."/>
            <person name="Nobrega D.B."/>
            <person name="Carson D.A."/>
            <person name="De Buck J."/>
        </authorList>
    </citation>
    <scope>NUCLEOTIDE SEQUENCE [LARGE SCALE GENOMIC DNA]</scope>
    <source>
        <strain evidence="13 16">SNUC 105</strain>
        <strain evidence="14 15">SNUC 1363</strain>
        <strain evidence="12 17">SNUC 505</strain>
    </source>
</reference>
<evidence type="ECO:0000313" key="11">
    <source>
        <dbReference type="EMBL" id="MDQ7175597.1"/>
    </source>
</evidence>
<dbReference type="GO" id="GO:0005524">
    <property type="term" value="F:ATP binding"/>
    <property type="evidence" value="ECO:0007669"/>
    <property type="project" value="UniProtKB-KW"/>
</dbReference>
<keyword evidence="8" id="KW-0067">ATP-binding</keyword>
<reference evidence="12" key="2">
    <citation type="submission" date="2018-03" db="EMBL/GenBank/DDBJ databases">
        <authorList>
            <person name="Naushad S."/>
        </authorList>
    </citation>
    <scope>NUCLEOTIDE SEQUENCE</scope>
    <source>
        <strain evidence="13">SNUC 105</strain>
        <strain evidence="14">SNUC 1363</strain>
        <strain evidence="12">SNUC 505</strain>
    </source>
</reference>
<evidence type="ECO:0000313" key="13">
    <source>
        <dbReference type="EMBL" id="PTG27322.1"/>
    </source>
</evidence>
<protein>
    <recommendedName>
        <fullName evidence="4">6-carboxyhexanoate--CoA ligase</fullName>
        <ecNumber evidence="4">6.2.1.14</ecNumber>
    </recommendedName>
</protein>
<evidence type="ECO:0000313" key="15">
    <source>
        <dbReference type="Proteomes" id="UP000242008"/>
    </source>
</evidence>
<proteinExistence type="predicted"/>
<evidence type="ECO:0000256" key="4">
    <source>
        <dbReference type="ARBA" id="ARBA00012984"/>
    </source>
</evidence>
<evidence type="ECO:0000256" key="3">
    <source>
        <dbReference type="ARBA" id="ARBA00011738"/>
    </source>
</evidence>
<dbReference type="Proteomes" id="UP000242704">
    <property type="component" value="Unassembled WGS sequence"/>
</dbReference>
<dbReference type="GO" id="GO:0009102">
    <property type="term" value="P:biotin biosynthetic process"/>
    <property type="evidence" value="ECO:0007669"/>
    <property type="project" value="UniProtKB-KW"/>
</dbReference>
<dbReference type="InterPro" id="IPR005499">
    <property type="entry name" value="BioW"/>
</dbReference>
<comment type="caution">
    <text evidence="12">The sequence shown here is derived from an EMBL/GenBank/DDBJ whole genome shotgun (WGS) entry which is preliminary data.</text>
</comment>
<dbReference type="Pfam" id="PF03744">
    <property type="entry name" value="BioW"/>
    <property type="match status" value="1"/>
</dbReference>
<evidence type="ECO:0000256" key="10">
    <source>
        <dbReference type="ARBA" id="ARBA00049553"/>
    </source>
</evidence>
<dbReference type="GO" id="GO:0042410">
    <property type="term" value="F:6-carboxyhexanoate-CoA ligase activity"/>
    <property type="evidence" value="ECO:0007669"/>
    <property type="project" value="UniProtKB-EC"/>
</dbReference>
<evidence type="ECO:0000256" key="6">
    <source>
        <dbReference type="ARBA" id="ARBA00022741"/>
    </source>
</evidence>
<accession>A0AAE5W8G4</accession>
<evidence type="ECO:0000256" key="8">
    <source>
        <dbReference type="ARBA" id="ARBA00022840"/>
    </source>
</evidence>
<name>A0AAE5W8G4_STACR</name>
<keyword evidence="9" id="KW-0460">Magnesium</keyword>
<dbReference type="EC" id="6.2.1.14" evidence="4"/>
<comment type="catalytic activity">
    <reaction evidence="10">
        <text>heptanedioate + ATP + CoA = 6-carboxyhexanoyl-CoA + AMP + diphosphate</text>
        <dbReference type="Rhea" id="RHEA:14781"/>
        <dbReference type="ChEBI" id="CHEBI:30616"/>
        <dbReference type="ChEBI" id="CHEBI:33019"/>
        <dbReference type="ChEBI" id="CHEBI:36165"/>
        <dbReference type="ChEBI" id="CHEBI:57287"/>
        <dbReference type="ChEBI" id="CHEBI:57360"/>
        <dbReference type="ChEBI" id="CHEBI:456215"/>
        <dbReference type="EC" id="6.2.1.14"/>
    </reaction>
</comment>
<keyword evidence="7" id="KW-0093">Biotin biosynthesis</keyword>
<comment type="subunit">
    <text evidence="3">Homodimer.</text>
</comment>
<evidence type="ECO:0000256" key="5">
    <source>
        <dbReference type="ARBA" id="ARBA00022598"/>
    </source>
</evidence>
<dbReference type="EMBL" id="PZBZ01000040">
    <property type="protein sequence ID" value="PTG13115.1"/>
    <property type="molecule type" value="Genomic_DNA"/>
</dbReference>
<evidence type="ECO:0000256" key="9">
    <source>
        <dbReference type="ARBA" id="ARBA00022842"/>
    </source>
</evidence>
<evidence type="ECO:0000256" key="1">
    <source>
        <dbReference type="ARBA" id="ARBA00001946"/>
    </source>
</evidence>
<evidence type="ECO:0000256" key="2">
    <source>
        <dbReference type="ARBA" id="ARBA00005075"/>
    </source>
</evidence>
<dbReference type="Proteomes" id="UP000242008">
    <property type="component" value="Unassembled WGS sequence"/>
</dbReference>
<dbReference type="EMBL" id="JAVGJF010000031">
    <property type="protein sequence ID" value="MDQ7175597.1"/>
    <property type="molecule type" value="Genomic_DNA"/>
</dbReference>
<comment type="pathway">
    <text evidence="2">Metabolic intermediate metabolism; pimeloyl-CoA biosynthesis; pimeloyl-CoA from pimelate: step 1/1.</text>
</comment>
<dbReference type="EMBL" id="PZAO01000032">
    <property type="protein sequence ID" value="PTG68235.1"/>
    <property type="molecule type" value="Genomic_DNA"/>
</dbReference>
<dbReference type="NCBIfam" id="NF002360">
    <property type="entry name" value="PRK01322.1"/>
    <property type="match status" value="1"/>
</dbReference>
<evidence type="ECO:0000313" key="17">
    <source>
        <dbReference type="Proteomes" id="UP000242704"/>
    </source>
</evidence>
<sequence>MYSIKMRASEDNQHISGAETICEAKDIEQVIAAYFHKGFQHENGDADFLNLKIEKITSPLVQLQALPIIEVQSQTFKQLALDRKITDKAMEQAWRYITNPTCYRGAIILDATTGERLDNFGERGCRVTHFCFQHQSSKSPLNERVRDALSIASIIQSNEGVVGEMCVSDDVNYTTGYFADAKGYHRLHNVKMKGSRVGGRIIFVNQKFQLESFLYFCQQQPKRVIY</sequence>
<organism evidence="12 17">
    <name type="scientific">Staphylococcus chromogenes</name>
    <name type="common">Staphylococcus hyicus subsp. chromogenes</name>
    <dbReference type="NCBI Taxonomy" id="46126"/>
    <lineage>
        <taxon>Bacteria</taxon>
        <taxon>Bacillati</taxon>
        <taxon>Bacillota</taxon>
        <taxon>Bacilli</taxon>
        <taxon>Bacillales</taxon>
        <taxon>Staphylococcaceae</taxon>
        <taxon>Staphylococcus</taxon>
    </lineage>
</organism>
<dbReference type="Proteomes" id="UP000242144">
    <property type="component" value="Unassembled WGS sequence"/>
</dbReference>
<comment type="cofactor">
    <cofactor evidence="1">
        <name>Mg(2+)</name>
        <dbReference type="ChEBI" id="CHEBI:18420"/>
    </cofactor>
</comment>
<evidence type="ECO:0000256" key="7">
    <source>
        <dbReference type="ARBA" id="ARBA00022756"/>
    </source>
</evidence>
<evidence type="ECO:0000313" key="12">
    <source>
        <dbReference type="EMBL" id="PTG13115.1"/>
    </source>
</evidence>
<evidence type="ECO:0000313" key="14">
    <source>
        <dbReference type="EMBL" id="PTG68235.1"/>
    </source>
</evidence>